<name>A0A0A3YLY7_9GAMM</name>
<keyword evidence="7" id="KW-1185">Reference proteome</keyword>
<comment type="caution">
    <text evidence="6">The sequence shown here is derived from an EMBL/GenBank/DDBJ whole genome shotgun (WGS) entry which is preliminary data.</text>
</comment>
<dbReference type="PROSITE" id="PS50931">
    <property type="entry name" value="HTH_LYSR"/>
    <property type="match status" value="1"/>
</dbReference>
<dbReference type="FunFam" id="1.10.10.10:FF:000001">
    <property type="entry name" value="LysR family transcriptional regulator"/>
    <property type="match status" value="1"/>
</dbReference>
<dbReference type="InterPro" id="IPR036390">
    <property type="entry name" value="WH_DNA-bd_sf"/>
</dbReference>
<dbReference type="GO" id="GO:0043565">
    <property type="term" value="F:sequence-specific DNA binding"/>
    <property type="evidence" value="ECO:0007669"/>
    <property type="project" value="TreeGrafter"/>
</dbReference>
<dbReference type="eggNOG" id="COG0583">
    <property type="taxonomic scope" value="Bacteria"/>
</dbReference>
<evidence type="ECO:0000256" key="4">
    <source>
        <dbReference type="ARBA" id="ARBA00023163"/>
    </source>
</evidence>
<accession>A0A0A3YLY7</accession>
<evidence type="ECO:0000313" key="7">
    <source>
        <dbReference type="Proteomes" id="UP000030351"/>
    </source>
</evidence>
<dbReference type="Pfam" id="PF03466">
    <property type="entry name" value="LysR_substrate"/>
    <property type="match status" value="1"/>
</dbReference>
<evidence type="ECO:0000256" key="1">
    <source>
        <dbReference type="ARBA" id="ARBA00009437"/>
    </source>
</evidence>
<reference evidence="6 7" key="1">
    <citation type="submission" date="2014-10" db="EMBL/GenBank/DDBJ databases">
        <title>Genome sequence of Erwinia typographi M043b.</title>
        <authorList>
            <person name="Chan K.-G."/>
            <person name="Tan W.-S."/>
        </authorList>
    </citation>
    <scope>NUCLEOTIDE SEQUENCE [LARGE SCALE GENOMIC DNA]</scope>
    <source>
        <strain evidence="6 7">M043b</strain>
    </source>
</reference>
<dbReference type="RefSeq" id="WP_034899252.1">
    <property type="nucleotide sequence ID" value="NZ_JRUQ01000093.1"/>
</dbReference>
<dbReference type="Pfam" id="PF00126">
    <property type="entry name" value="HTH_1"/>
    <property type="match status" value="1"/>
</dbReference>
<evidence type="ECO:0000256" key="2">
    <source>
        <dbReference type="ARBA" id="ARBA00023015"/>
    </source>
</evidence>
<keyword evidence="2" id="KW-0805">Transcription regulation</keyword>
<protein>
    <submittedName>
        <fullName evidence="6">LysR family transcriptional regulator</fullName>
    </submittedName>
</protein>
<dbReference type="EMBL" id="JRUQ01000093">
    <property type="protein sequence ID" value="KGT86489.1"/>
    <property type="molecule type" value="Genomic_DNA"/>
</dbReference>
<dbReference type="Gene3D" id="1.10.10.10">
    <property type="entry name" value="Winged helix-like DNA-binding domain superfamily/Winged helix DNA-binding domain"/>
    <property type="match status" value="1"/>
</dbReference>
<keyword evidence="3" id="KW-0238">DNA-binding</keyword>
<dbReference type="Proteomes" id="UP000030351">
    <property type="component" value="Unassembled WGS sequence"/>
</dbReference>
<keyword evidence="4" id="KW-0804">Transcription</keyword>
<dbReference type="Gene3D" id="3.40.190.290">
    <property type="match status" value="1"/>
</dbReference>
<dbReference type="InterPro" id="IPR000847">
    <property type="entry name" value="LysR_HTH_N"/>
</dbReference>
<evidence type="ECO:0000259" key="5">
    <source>
        <dbReference type="PROSITE" id="PS50931"/>
    </source>
</evidence>
<dbReference type="GO" id="GO:0003700">
    <property type="term" value="F:DNA-binding transcription factor activity"/>
    <property type="evidence" value="ECO:0007669"/>
    <property type="project" value="InterPro"/>
</dbReference>
<dbReference type="OrthoDB" id="9786526at2"/>
<organism evidence="6 7">
    <name type="scientific">Erwinia typographi</name>
    <dbReference type="NCBI Taxonomy" id="371042"/>
    <lineage>
        <taxon>Bacteria</taxon>
        <taxon>Pseudomonadati</taxon>
        <taxon>Pseudomonadota</taxon>
        <taxon>Gammaproteobacteria</taxon>
        <taxon>Enterobacterales</taxon>
        <taxon>Erwiniaceae</taxon>
        <taxon>Erwinia</taxon>
    </lineage>
</organism>
<dbReference type="CDD" id="cd08472">
    <property type="entry name" value="PBP2_CrgA_like_3"/>
    <property type="match status" value="1"/>
</dbReference>
<dbReference type="PRINTS" id="PR00039">
    <property type="entry name" value="HTHLYSR"/>
</dbReference>
<dbReference type="SUPFAM" id="SSF53850">
    <property type="entry name" value="Periplasmic binding protein-like II"/>
    <property type="match status" value="1"/>
</dbReference>
<proteinExistence type="inferred from homology"/>
<dbReference type="AlphaFoldDB" id="A0A0A3YLY7"/>
<dbReference type="InterPro" id="IPR036388">
    <property type="entry name" value="WH-like_DNA-bd_sf"/>
</dbReference>
<sequence>MDKLANMRSFIRVVDSGSFVRAAELLNIPKSSVTRHVQSLEEELGVKLLNRTSRSQNLTEQGEIYYQGALRLLEQLEVLDSNVQVSSMRPWGKIRVEMPNALAYCKIIPALPDFLARYPDIQVEVSVGNKSINLIEQNIDCVMRIGELQNESLIARSLGSLDMVTCAANSYLARYGTPQHPTELASAHSLVQIASPRTGQLIVHELYRDDQVEKMHGRWQFSANDSMAARSAALSGLGIVTTYRFLVEEFLQSGQMQALFPEWRNQQFPLHIAWPENRQLPSKVRIFIDWVRSLFALDG</sequence>
<comment type="similarity">
    <text evidence="1">Belongs to the LysR transcriptional regulatory family.</text>
</comment>
<dbReference type="PANTHER" id="PTHR30537:SF72">
    <property type="entry name" value="LYSR FAMILY TRANSCRIPTIONAL REGULATOR"/>
    <property type="match status" value="1"/>
</dbReference>
<dbReference type="SUPFAM" id="SSF46785">
    <property type="entry name" value="Winged helix' DNA-binding domain"/>
    <property type="match status" value="1"/>
</dbReference>
<dbReference type="GO" id="GO:0006351">
    <property type="term" value="P:DNA-templated transcription"/>
    <property type="evidence" value="ECO:0007669"/>
    <property type="project" value="TreeGrafter"/>
</dbReference>
<evidence type="ECO:0000313" key="6">
    <source>
        <dbReference type="EMBL" id="KGT86489.1"/>
    </source>
</evidence>
<dbReference type="InterPro" id="IPR058163">
    <property type="entry name" value="LysR-type_TF_proteobact-type"/>
</dbReference>
<gene>
    <name evidence="6" type="ORF">NG99_25425</name>
</gene>
<feature type="domain" description="HTH lysR-type" evidence="5">
    <location>
        <begin position="1"/>
        <end position="59"/>
    </location>
</feature>
<dbReference type="STRING" id="371042.NG99_25425"/>
<evidence type="ECO:0000256" key="3">
    <source>
        <dbReference type="ARBA" id="ARBA00023125"/>
    </source>
</evidence>
<dbReference type="InterPro" id="IPR005119">
    <property type="entry name" value="LysR_subst-bd"/>
</dbReference>
<dbReference type="PANTHER" id="PTHR30537">
    <property type="entry name" value="HTH-TYPE TRANSCRIPTIONAL REGULATOR"/>
    <property type="match status" value="1"/>
</dbReference>